<dbReference type="EMBL" id="NAFI01000190">
    <property type="protein sequence ID" value="OSJ01905.1"/>
    <property type="molecule type" value="Genomic_DNA"/>
</dbReference>
<protein>
    <submittedName>
        <fullName evidence="2">Uncharacterized protein</fullName>
    </submittedName>
</protein>
<reference evidence="2 3" key="1">
    <citation type="submission" date="2017-03" db="EMBL/GenBank/DDBJ databases">
        <title>Whole genome sequences of fourteen strains of Bradyrhizobium canariense and one strain of Bradyrhizobium japonicum isolated from Lupinus (Papilionoideae: Genisteae) species in Algeria.</title>
        <authorList>
            <person name="Crovadore J."/>
            <person name="Chekireb D."/>
            <person name="Brachmann A."/>
            <person name="Chablais R."/>
            <person name="Cochard B."/>
            <person name="Lefort F."/>
        </authorList>
    </citation>
    <scope>NUCLEOTIDE SEQUENCE [LARGE SCALE GENOMIC DNA]</scope>
    <source>
        <strain evidence="2 3">UBMA195</strain>
    </source>
</reference>
<dbReference type="OrthoDB" id="8252292at2"/>
<dbReference type="AlphaFoldDB" id="A0A1X3FRM8"/>
<dbReference type="Proteomes" id="UP000193553">
    <property type="component" value="Unassembled WGS sequence"/>
</dbReference>
<feature type="region of interest" description="Disordered" evidence="1">
    <location>
        <begin position="95"/>
        <end position="114"/>
    </location>
</feature>
<proteinExistence type="predicted"/>
<evidence type="ECO:0000256" key="1">
    <source>
        <dbReference type="SAM" id="MobiDB-lite"/>
    </source>
</evidence>
<accession>A0A1X3FRM8</accession>
<organism evidence="2 3">
    <name type="scientific">Bradyrhizobium canariense</name>
    <dbReference type="NCBI Taxonomy" id="255045"/>
    <lineage>
        <taxon>Bacteria</taxon>
        <taxon>Pseudomonadati</taxon>
        <taxon>Pseudomonadota</taxon>
        <taxon>Alphaproteobacteria</taxon>
        <taxon>Hyphomicrobiales</taxon>
        <taxon>Nitrobacteraceae</taxon>
        <taxon>Bradyrhizobium</taxon>
    </lineage>
</organism>
<name>A0A1X3FRM8_9BRAD</name>
<evidence type="ECO:0000313" key="2">
    <source>
        <dbReference type="EMBL" id="OSJ01905.1"/>
    </source>
</evidence>
<comment type="caution">
    <text evidence="2">The sequence shown here is derived from an EMBL/GenBank/DDBJ whole genome shotgun (WGS) entry which is preliminary data.</text>
</comment>
<gene>
    <name evidence="2" type="ORF">BSZ18_38575</name>
</gene>
<sequence length="145" mass="15432">MAAAEFGQPLIKISEPFGKRSFLGRSIAISILAVSRALCHATKTRNAAAEWKLRPPPSKAARTILMAHNQVKPSHDCVHSCYVFDLSCNIGAGGSAAHSVTPHRSRSPLDRRMPSPFRPAAGIKGGAVIVHVKGAFWAADRLAGV</sequence>
<evidence type="ECO:0000313" key="3">
    <source>
        <dbReference type="Proteomes" id="UP000193553"/>
    </source>
</evidence>